<sequence>MKAVIRDFSGIFTAFLHYDGDSVAMNRATADTFAANIPAQILAAGDSLIVAYSVSARDHAHDLNRNQSSSRTVWLYNLTGVTGRPAGSIPKVYALGNAYPNPSRGQTTFKYQLPRESKVSLTVYNVVGQAVKRFDIGTKPAGYHQINWNNNLLPNGVYIYQLKAGDFVSTRKLMIVR</sequence>
<protein>
    <recommendedName>
        <fullName evidence="1">Secretion system C-terminal sorting domain-containing protein</fullName>
    </recommendedName>
</protein>
<accession>A0A1F5R4B9</accession>
<dbReference type="Pfam" id="PF18962">
    <property type="entry name" value="Por_Secre_tail"/>
    <property type="match status" value="1"/>
</dbReference>
<name>A0A1F5R4B9_9BACT</name>
<dbReference type="AlphaFoldDB" id="A0A1F5R4B9"/>
<proteinExistence type="predicted"/>
<evidence type="ECO:0000313" key="3">
    <source>
        <dbReference type="Proteomes" id="UP000177230"/>
    </source>
</evidence>
<evidence type="ECO:0000313" key="2">
    <source>
        <dbReference type="EMBL" id="OGF09317.1"/>
    </source>
</evidence>
<comment type="caution">
    <text evidence="2">The sequence shown here is derived from an EMBL/GenBank/DDBJ whole genome shotgun (WGS) entry which is preliminary data.</text>
</comment>
<dbReference type="NCBIfam" id="TIGR04183">
    <property type="entry name" value="Por_Secre_tail"/>
    <property type="match status" value="1"/>
</dbReference>
<dbReference type="Proteomes" id="UP000177230">
    <property type="component" value="Unassembled WGS sequence"/>
</dbReference>
<dbReference type="InterPro" id="IPR026444">
    <property type="entry name" value="Secre_tail"/>
</dbReference>
<evidence type="ECO:0000259" key="1">
    <source>
        <dbReference type="Pfam" id="PF18962"/>
    </source>
</evidence>
<dbReference type="Gene3D" id="2.60.40.4070">
    <property type="match status" value="1"/>
</dbReference>
<reference evidence="2 3" key="1">
    <citation type="journal article" date="2016" name="Nat. Commun.">
        <title>Thousands of microbial genomes shed light on interconnected biogeochemical processes in an aquifer system.</title>
        <authorList>
            <person name="Anantharaman K."/>
            <person name="Brown C.T."/>
            <person name="Hug L.A."/>
            <person name="Sharon I."/>
            <person name="Castelle C.J."/>
            <person name="Probst A.J."/>
            <person name="Thomas B.C."/>
            <person name="Singh A."/>
            <person name="Wilkins M.J."/>
            <person name="Karaoz U."/>
            <person name="Brodie E.L."/>
            <person name="Williams K.H."/>
            <person name="Hubbard S.S."/>
            <person name="Banfield J.F."/>
        </authorList>
    </citation>
    <scope>NUCLEOTIDE SEQUENCE [LARGE SCALE GENOMIC DNA]</scope>
</reference>
<organism evidence="2 3">
    <name type="scientific">Candidatus Edwardsbacteria bacterium GWF2_54_11</name>
    <dbReference type="NCBI Taxonomy" id="1817851"/>
    <lineage>
        <taxon>Bacteria</taxon>
        <taxon>Candidatus Edwardsiibacteriota</taxon>
    </lineage>
</organism>
<dbReference type="EMBL" id="MFFM01000042">
    <property type="protein sequence ID" value="OGF09317.1"/>
    <property type="molecule type" value="Genomic_DNA"/>
</dbReference>
<feature type="domain" description="Secretion system C-terminal sorting" evidence="1">
    <location>
        <begin position="99"/>
        <end position="175"/>
    </location>
</feature>
<gene>
    <name evidence="2" type="ORF">A2024_08495</name>
</gene>